<evidence type="ECO:0000256" key="6">
    <source>
        <dbReference type="SAM" id="Phobius"/>
    </source>
</evidence>
<dbReference type="GO" id="GO:0005886">
    <property type="term" value="C:plasma membrane"/>
    <property type="evidence" value="ECO:0007669"/>
    <property type="project" value="TreeGrafter"/>
</dbReference>
<comment type="caution">
    <text evidence="8">The sequence shown here is derived from an EMBL/GenBank/DDBJ whole genome shotgun (WGS) entry which is preliminary data.</text>
</comment>
<feature type="transmembrane region" description="Helical" evidence="6">
    <location>
        <begin position="144"/>
        <end position="167"/>
    </location>
</feature>
<name>A0AAD8VI52_LOLMU</name>
<reference evidence="8" key="1">
    <citation type="submission" date="2023-07" db="EMBL/GenBank/DDBJ databases">
        <title>A chromosome-level genome assembly of Lolium multiflorum.</title>
        <authorList>
            <person name="Chen Y."/>
            <person name="Copetti D."/>
            <person name="Kolliker R."/>
            <person name="Studer B."/>
        </authorList>
    </citation>
    <scope>NUCLEOTIDE SEQUENCE</scope>
    <source>
        <strain evidence="8">02402/16</strain>
        <tissue evidence="8">Leaf</tissue>
    </source>
</reference>
<evidence type="ECO:0000259" key="7">
    <source>
        <dbReference type="PROSITE" id="PS51485"/>
    </source>
</evidence>
<keyword evidence="2" id="KW-0186">Copper</keyword>
<dbReference type="AlphaFoldDB" id="A0AAD8VI52"/>
<protein>
    <recommendedName>
        <fullName evidence="4">Plantacyanin</fullName>
    </recommendedName>
</protein>
<dbReference type="InterPro" id="IPR003245">
    <property type="entry name" value="Phytocyanin_dom"/>
</dbReference>
<evidence type="ECO:0000256" key="3">
    <source>
        <dbReference type="ARBA" id="ARBA00023157"/>
    </source>
</evidence>
<accession>A0AAD8VI52</accession>
<dbReference type="InterPro" id="IPR039391">
    <property type="entry name" value="Phytocyanin-like"/>
</dbReference>
<evidence type="ECO:0000256" key="4">
    <source>
        <dbReference type="ARBA" id="ARBA00082491"/>
    </source>
</evidence>
<feature type="region of interest" description="Disordered" evidence="5">
    <location>
        <begin position="1"/>
        <end position="22"/>
    </location>
</feature>
<dbReference type="Proteomes" id="UP001231189">
    <property type="component" value="Unassembled WGS sequence"/>
</dbReference>
<feature type="domain" description="Phytocyanin" evidence="7">
    <location>
        <begin position="226"/>
        <end position="325"/>
    </location>
</feature>
<dbReference type="InterPro" id="IPR041844">
    <property type="entry name" value="Plantacyanin"/>
</dbReference>
<dbReference type="SUPFAM" id="SSF49503">
    <property type="entry name" value="Cupredoxins"/>
    <property type="match status" value="1"/>
</dbReference>
<dbReference type="FunFam" id="2.60.40.420:FF:000013">
    <property type="entry name" value="basic blue protein-like"/>
    <property type="match status" value="1"/>
</dbReference>
<evidence type="ECO:0000313" key="9">
    <source>
        <dbReference type="Proteomes" id="UP001231189"/>
    </source>
</evidence>
<keyword evidence="1" id="KW-0479">Metal-binding</keyword>
<dbReference type="PANTHER" id="PTHR33021:SF208">
    <property type="entry name" value="OS06G0266400 PROTEIN"/>
    <property type="match status" value="1"/>
</dbReference>
<dbReference type="EMBL" id="JAUUTY010000007">
    <property type="protein sequence ID" value="KAK1605705.1"/>
    <property type="molecule type" value="Genomic_DNA"/>
</dbReference>
<dbReference type="GO" id="GO:0046872">
    <property type="term" value="F:metal ion binding"/>
    <property type="evidence" value="ECO:0007669"/>
    <property type="project" value="UniProtKB-KW"/>
</dbReference>
<keyword evidence="6" id="KW-0472">Membrane</keyword>
<keyword evidence="6" id="KW-0812">Transmembrane</keyword>
<keyword evidence="3" id="KW-1015">Disulfide bond</keyword>
<dbReference type="GO" id="GO:0009055">
    <property type="term" value="F:electron transfer activity"/>
    <property type="evidence" value="ECO:0007669"/>
    <property type="project" value="InterPro"/>
</dbReference>
<dbReference type="PROSITE" id="PS51485">
    <property type="entry name" value="PHYTOCYANIN"/>
    <property type="match status" value="1"/>
</dbReference>
<proteinExistence type="predicted"/>
<sequence>MSTTMASPSVFPRPHRPLHRIPGELSRLRVPSNPSLASWVHIPAGDHLFPPQHINAGAPPVIPKTARRHLQESKTAVRNDDGDDVHVVGVGFGASASAIPGDGGNNKMPSMADKDAITINCMTGNMKTVTTVLRDSSPSMCRDLYASVMEAIGFSLEALMVALGHLFENRAQDNGFVGIVDDHKVGSDRIGVVAMAALGRGSAALVAGALLVALVSLLANTATAKTTYIVGDDAGWTKNLEASWLNGKTFYAGDVLVFKYDKEHHDVSVVGGKGYQRCQLPKHSDHSWVLRTGDDAVTLRRGNNYFICGQPGHCQNNMKLHVNAL</sequence>
<keyword evidence="9" id="KW-1185">Reference proteome</keyword>
<organism evidence="8 9">
    <name type="scientific">Lolium multiflorum</name>
    <name type="common">Italian ryegrass</name>
    <name type="synonym">Lolium perenne subsp. multiflorum</name>
    <dbReference type="NCBI Taxonomy" id="4521"/>
    <lineage>
        <taxon>Eukaryota</taxon>
        <taxon>Viridiplantae</taxon>
        <taxon>Streptophyta</taxon>
        <taxon>Embryophyta</taxon>
        <taxon>Tracheophyta</taxon>
        <taxon>Spermatophyta</taxon>
        <taxon>Magnoliopsida</taxon>
        <taxon>Liliopsida</taxon>
        <taxon>Poales</taxon>
        <taxon>Poaceae</taxon>
        <taxon>BOP clade</taxon>
        <taxon>Pooideae</taxon>
        <taxon>Poodae</taxon>
        <taxon>Poeae</taxon>
        <taxon>Poeae Chloroplast Group 2 (Poeae type)</taxon>
        <taxon>Loliodinae</taxon>
        <taxon>Loliinae</taxon>
        <taxon>Lolium</taxon>
    </lineage>
</organism>
<dbReference type="Pfam" id="PF02298">
    <property type="entry name" value="Cu_bind_like"/>
    <property type="match status" value="1"/>
</dbReference>
<evidence type="ECO:0000256" key="1">
    <source>
        <dbReference type="ARBA" id="ARBA00022723"/>
    </source>
</evidence>
<dbReference type="InterPro" id="IPR008972">
    <property type="entry name" value="Cupredoxin"/>
</dbReference>
<feature type="transmembrane region" description="Helical" evidence="6">
    <location>
        <begin position="190"/>
        <end position="219"/>
    </location>
</feature>
<dbReference type="Gene3D" id="2.60.40.420">
    <property type="entry name" value="Cupredoxins - blue copper proteins"/>
    <property type="match status" value="1"/>
</dbReference>
<evidence type="ECO:0000256" key="2">
    <source>
        <dbReference type="ARBA" id="ARBA00023008"/>
    </source>
</evidence>
<dbReference type="CDD" id="cd11013">
    <property type="entry name" value="Plantacyanin"/>
    <property type="match status" value="1"/>
</dbReference>
<keyword evidence="6" id="KW-1133">Transmembrane helix</keyword>
<dbReference type="PANTHER" id="PTHR33021">
    <property type="entry name" value="BLUE COPPER PROTEIN"/>
    <property type="match status" value="1"/>
</dbReference>
<gene>
    <name evidence="8" type="ORF">QYE76_029378</name>
</gene>
<evidence type="ECO:0000313" key="8">
    <source>
        <dbReference type="EMBL" id="KAK1605705.1"/>
    </source>
</evidence>
<evidence type="ECO:0000256" key="5">
    <source>
        <dbReference type="SAM" id="MobiDB-lite"/>
    </source>
</evidence>